<reference evidence="1 2" key="1">
    <citation type="submission" date="2013-01" db="EMBL/GenBank/DDBJ databases">
        <authorList>
            <person name="Bench S."/>
        </authorList>
    </citation>
    <scope>NUCLEOTIDE SEQUENCE [LARGE SCALE GENOMIC DNA]</scope>
    <source>
        <strain evidence="1 2">WH 0401</strain>
    </source>
</reference>
<dbReference type="AlphaFoldDB" id="T2JBX3"/>
<organism evidence="1 2">
    <name type="scientific">Crocosphaera watsonii WH 0401</name>
    <dbReference type="NCBI Taxonomy" id="555881"/>
    <lineage>
        <taxon>Bacteria</taxon>
        <taxon>Bacillati</taxon>
        <taxon>Cyanobacteriota</taxon>
        <taxon>Cyanophyceae</taxon>
        <taxon>Oscillatoriophycideae</taxon>
        <taxon>Chroococcales</taxon>
        <taxon>Aphanothecaceae</taxon>
        <taxon>Crocosphaera</taxon>
    </lineage>
</organism>
<comment type="caution">
    <text evidence="1">The sequence shown here is derived from an EMBL/GenBank/DDBJ whole genome shotgun (WGS) entry which is preliminary data.</text>
</comment>
<gene>
    <name evidence="1" type="ORF">CWATWH0401_1515</name>
</gene>
<reference evidence="1 2" key="2">
    <citation type="submission" date="2013-09" db="EMBL/GenBank/DDBJ databases">
        <title>Whole genome comparison of six Crocosphaera watsonii strains with differing phenotypes.</title>
        <authorList>
            <person name="Bench S.R."/>
            <person name="Heller P."/>
            <person name="Frank I."/>
            <person name="Arciniega M."/>
            <person name="Shilova I.N."/>
            <person name="Zehr J.P."/>
        </authorList>
    </citation>
    <scope>NUCLEOTIDE SEQUENCE [LARGE SCALE GENOMIC DNA]</scope>
    <source>
        <strain evidence="1 2">WH 0401</strain>
    </source>
</reference>
<protein>
    <submittedName>
        <fullName evidence="1">Uncharacterized protein</fullName>
    </submittedName>
</protein>
<name>T2JBX3_CROWT</name>
<dbReference type="RefSeq" id="WP_021835651.1">
    <property type="nucleotide sequence ID" value="NZ_CAQM01000432.1"/>
</dbReference>
<accession>T2JBX3</accession>
<dbReference type="EMBL" id="CAQM01000432">
    <property type="protein sequence ID" value="CCQ61997.1"/>
    <property type="molecule type" value="Genomic_DNA"/>
</dbReference>
<dbReference type="Proteomes" id="UP000018198">
    <property type="component" value="Unassembled WGS sequence"/>
</dbReference>
<proteinExistence type="predicted"/>
<sequence length="130" mass="14320">MELLTSGVTAFLTLLATQTVDKARKKIVAKTSDQLVDIGLNQANNVLKLIQSKFPDKVAKLEDGSDSQEIMEAEVVKEIANSDDEIKKELEKLGKMIQENSEAKQVIENWKGINIKGGTNTISNNTLTFN</sequence>
<evidence type="ECO:0000313" key="2">
    <source>
        <dbReference type="Proteomes" id="UP000018198"/>
    </source>
</evidence>
<evidence type="ECO:0000313" key="1">
    <source>
        <dbReference type="EMBL" id="CCQ61997.1"/>
    </source>
</evidence>